<dbReference type="InterPro" id="IPR036291">
    <property type="entry name" value="NAD(P)-bd_dom_sf"/>
</dbReference>
<keyword evidence="1" id="KW-0560">Oxidoreductase</keyword>
<proteinExistence type="inferred from homology"/>
<dbReference type="AlphaFoldDB" id="A0A8H2XR96"/>
<evidence type="ECO:0000256" key="2">
    <source>
        <dbReference type="RuleBase" id="RU361277"/>
    </source>
</evidence>
<gene>
    <name evidence="4" type="ORF">RDB_LOCUS72495</name>
</gene>
<keyword evidence="2" id="KW-0479">Metal-binding</keyword>
<dbReference type="GO" id="GO:0008270">
    <property type="term" value="F:zinc ion binding"/>
    <property type="evidence" value="ECO:0007669"/>
    <property type="project" value="InterPro"/>
</dbReference>
<dbReference type="InterPro" id="IPR011032">
    <property type="entry name" value="GroES-like_sf"/>
</dbReference>
<organism evidence="4 5">
    <name type="scientific">Rhizoctonia solani</name>
    <dbReference type="NCBI Taxonomy" id="456999"/>
    <lineage>
        <taxon>Eukaryota</taxon>
        <taxon>Fungi</taxon>
        <taxon>Dikarya</taxon>
        <taxon>Basidiomycota</taxon>
        <taxon>Agaricomycotina</taxon>
        <taxon>Agaricomycetes</taxon>
        <taxon>Cantharellales</taxon>
        <taxon>Ceratobasidiaceae</taxon>
        <taxon>Rhizoctonia</taxon>
    </lineage>
</organism>
<dbReference type="InterPro" id="IPR018713">
    <property type="entry name" value="MPAB/Lcp_cat_dom"/>
</dbReference>
<evidence type="ECO:0000313" key="5">
    <source>
        <dbReference type="Proteomes" id="UP000663841"/>
    </source>
</evidence>
<comment type="similarity">
    <text evidence="2">Belongs to the zinc-containing alcohol dehydrogenase family.</text>
</comment>
<dbReference type="SMART" id="SM00829">
    <property type="entry name" value="PKS_ER"/>
    <property type="match status" value="1"/>
</dbReference>
<dbReference type="Gene3D" id="3.40.50.720">
    <property type="entry name" value="NAD(P)-binding Rossmann-like Domain"/>
    <property type="match status" value="1"/>
</dbReference>
<dbReference type="Pfam" id="PF08240">
    <property type="entry name" value="ADH_N"/>
    <property type="match status" value="1"/>
</dbReference>
<dbReference type="SUPFAM" id="SSF51735">
    <property type="entry name" value="NAD(P)-binding Rossmann-fold domains"/>
    <property type="match status" value="1"/>
</dbReference>
<feature type="domain" description="Enoyl reductase (ER)" evidence="3">
    <location>
        <begin position="483"/>
        <end position="832"/>
    </location>
</feature>
<dbReference type="Pfam" id="PF00107">
    <property type="entry name" value="ADH_zinc_N"/>
    <property type="match status" value="1"/>
</dbReference>
<dbReference type="InterPro" id="IPR002328">
    <property type="entry name" value="ADH_Zn_CS"/>
</dbReference>
<evidence type="ECO:0000256" key="1">
    <source>
        <dbReference type="ARBA" id="ARBA00023002"/>
    </source>
</evidence>
<dbReference type="GO" id="GO:0016491">
    <property type="term" value="F:oxidoreductase activity"/>
    <property type="evidence" value="ECO:0007669"/>
    <property type="project" value="UniProtKB-KW"/>
</dbReference>
<dbReference type="PROSITE" id="PS00059">
    <property type="entry name" value="ADH_ZINC"/>
    <property type="match status" value="1"/>
</dbReference>
<evidence type="ECO:0000313" key="4">
    <source>
        <dbReference type="EMBL" id="CAE6433182.1"/>
    </source>
</evidence>
<accession>A0A8H2XR96</accession>
<comment type="cofactor">
    <cofactor evidence="2">
        <name>Zn(2+)</name>
        <dbReference type="ChEBI" id="CHEBI:29105"/>
    </cofactor>
</comment>
<protein>
    <recommendedName>
        <fullName evidence="3">Enoyl reductase (ER) domain-containing protein</fullName>
    </recommendedName>
</protein>
<evidence type="ECO:0000259" key="3">
    <source>
        <dbReference type="SMART" id="SM00829"/>
    </source>
</evidence>
<dbReference type="EMBL" id="CAJMWW010000086">
    <property type="protein sequence ID" value="CAE6433182.1"/>
    <property type="molecule type" value="Genomic_DNA"/>
</dbReference>
<dbReference type="InterPro" id="IPR037473">
    <property type="entry name" value="Lcp-like"/>
</dbReference>
<comment type="caution">
    <text evidence="4">The sequence shown here is derived from an EMBL/GenBank/DDBJ whole genome shotgun (WGS) entry which is preliminary data.</text>
</comment>
<sequence length="842" mass="92736">MFIIDEISRPFRPEDIVEIHDSSQTENVLPGTICSKWDHVFEWDENCVKASTLEQWRHHSDSLCDQALLETFPNLSSSTGIDLLDAIQRRAEQGPGAARDFIDHVKCTPPTGIRASDDQIRQGQAFFYTYSSPILAGLMHFSLAGGFASARITRVLHTVSYLVPGKSSKAGEYSITPATSDRTFKRLLETLQMVLDAMGGNASLVEREGKPVKPGVHDLTPGEEGWRSVVRVRLLHGVARRRIMERVRHPEQGIPGYEFDADGYPINQEDLAATLSSFCSAPLFCLSRLGYHPSVSDKEAYIALWRHIGYYMGVDPEILSRHFSSLSVNNKFLASTVVHLLTPDPEADSLPPPTMPILHAISHRPPFPSTFAYHCALTRFLVGDALADHLRIPKTPPLEYYRLRTKLLLTKLPYLFGRVYPFRNWESRRARISREGLSRVVRWQMDQLMASRGTIMIAHHMPNSQPKLDVPKTQKAVVCPGPGQPWTMLNDFPVPIPGPHEILIKVIAVGLCGGDGVLRAGGMPELDYPVVAGHEIVGRVVALGNEVEPSSGTSIWNWTVGQRVGVGWNAGRCQKCYYCMNGNPQGCSMAHATALTRHGGLAEYMTAHFTAIVPYPDELSSLQAPLLCAGLTCFNSLRHTRAKPGDSVLIIGCGGLGHVAIPLARAMGFRPIVLSRTEAKRKLAIELGAEAFIVSQVWPPESESDDPLVGEIVRVVNRPFGGSGPGGVNIVLQTAPEEETLRRVTGALAMDAEIILLSEPDSMKIDLPLMPFLIKRASIRGWTAGVPTDAHDTLRFCVQTGVRCIVETTTMENAEAAYTNMSKALFRTVVVIDTSEVEKERT</sequence>
<keyword evidence="2" id="KW-0862">Zinc</keyword>
<dbReference type="Proteomes" id="UP000663841">
    <property type="component" value="Unassembled WGS sequence"/>
</dbReference>
<dbReference type="InterPro" id="IPR020843">
    <property type="entry name" value="ER"/>
</dbReference>
<dbReference type="Pfam" id="PF09995">
    <property type="entry name" value="MPAB_Lcp_cat"/>
    <property type="match status" value="1"/>
</dbReference>
<dbReference type="Gene3D" id="3.90.180.10">
    <property type="entry name" value="Medium-chain alcohol dehydrogenases, catalytic domain"/>
    <property type="match status" value="1"/>
</dbReference>
<dbReference type="InterPro" id="IPR013149">
    <property type="entry name" value="ADH-like_C"/>
</dbReference>
<reference evidence="4" key="1">
    <citation type="submission" date="2021-01" db="EMBL/GenBank/DDBJ databases">
        <authorList>
            <person name="Kaushik A."/>
        </authorList>
    </citation>
    <scope>NUCLEOTIDE SEQUENCE</scope>
    <source>
        <strain evidence="4">AG3-T5</strain>
    </source>
</reference>
<dbReference type="InterPro" id="IPR013154">
    <property type="entry name" value="ADH-like_N"/>
</dbReference>
<dbReference type="PANTHER" id="PTHR37539">
    <property type="entry name" value="SECRETED PROTEIN-RELATED"/>
    <property type="match status" value="1"/>
</dbReference>
<dbReference type="SUPFAM" id="SSF50129">
    <property type="entry name" value="GroES-like"/>
    <property type="match status" value="1"/>
</dbReference>
<name>A0A8H2XR96_9AGAM</name>
<dbReference type="PANTHER" id="PTHR37539:SF1">
    <property type="entry name" value="ER-BOUND OXYGENASE MPAB_MPAB'_RUBBER OXYGENASE CATALYTIC DOMAIN-CONTAINING PROTEIN"/>
    <property type="match status" value="1"/>
</dbReference>